<name>F0GVJ6_9FIRM</name>
<dbReference type="RefSeq" id="WP_004834805.1">
    <property type="nucleotide sequence ID" value="NZ_AEXM01000016.1"/>
</dbReference>
<organism evidence="1 2">
    <name type="scientific">Anaerococcus prevotii ACS-065-V-Col13</name>
    <dbReference type="NCBI Taxonomy" id="879305"/>
    <lineage>
        <taxon>Bacteria</taxon>
        <taxon>Bacillati</taxon>
        <taxon>Bacillota</taxon>
        <taxon>Tissierellia</taxon>
        <taxon>Tissierellales</taxon>
        <taxon>Peptoniphilaceae</taxon>
        <taxon>Anaerococcus</taxon>
    </lineage>
</organism>
<dbReference type="PATRIC" id="fig|879305.3.peg.826"/>
<protein>
    <submittedName>
        <fullName evidence="1">Toxin-antitoxin system, antitoxin component, PHD family</fullName>
    </submittedName>
</protein>
<sequence length="84" mass="9776">MKINSENLYSITEISSNFSKLARHADENGYAGVIKNSKLSYILLPFDKLKEEEITKDEDIEEIAQRLIKKIKDEYNIQLKLDLD</sequence>
<keyword evidence="2" id="KW-1185">Reference proteome</keyword>
<reference evidence="1 2" key="1">
    <citation type="submission" date="2011-01" db="EMBL/GenBank/DDBJ databases">
        <authorList>
            <person name="Durkin A.S."/>
            <person name="Madupu R."/>
            <person name="Torralba M."/>
            <person name="Gillis M."/>
            <person name="Methe B."/>
            <person name="Sutton G."/>
            <person name="Nelson K.E."/>
        </authorList>
    </citation>
    <scope>NUCLEOTIDE SEQUENCE [LARGE SCALE GENOMIC DNA]</scope>
    <source>
        <strain evidence="1 2">ACS-065-V-Col13</strain>
    </source>
</reference>
<comment type="caution">
    <text evidence="1">The sequence shown here is derived from an EMBL/GenBank/DDBJ whole genome shotgun (WGS) entry which is preliminary data.</text>
</comment>
<dbReference type="Proteomes" id="UP000005286">
    <property type="component" value="Unassembled WGS sequence"/>
</dbReference>
<accession>F0GVJ6</accession>
<dbReference type="AlphaFoldDB" id="F0GVJ6"/>
<gene>
    <name evidence="1" type="ORF">HMPREF9290_0829</name>
</gene>
<evidence type="ECO:0000313" key="1">
    <source>
        <dbReference type="EMBL" id="EGC82212.1"/>
    </source>
</evidence>
<dbReference type="EMBL" id="AEXM01000016">
    <property type="protein sequence ID" value="EGC82212.1"/>
    <property type="molecule type" value="Genomic_DNA"/>
</dbReference>
<evidence type="ECO:0000313" key="2">
    <source>
        <dbReference type="Proteomes" id="UP000005286"/>
    </source>
</evidence>
<proteinExistence type="predicted"/>
<dbReference type="eggNOG" id="ENOG5032Z8R">
    <property type="taxonomic scope" value="Bacteria"/>
</dbReference>